<protein>
    <recommendedName>
        <fullName evidence="2">NAD-dependent epimerase/dehydratase domain-containing protein</fullName>
    </recommendedName>
</protein>
<accession>A0A9D4UBT0</accession>
<comment type="similarity">
    <text evidence="1">Belongs to the NAD(P)-dependent epimerase/dehydratase family.</text>
</comment>
<sequence length="481" mass="53051">MNLPAQPDFTKSASSSSFTFLVPSWSESFCGCSRVVMRTPYFSKWSCGKQPDAFENARVCMAPRATVVKDASPVVVPSGSSDKGKGTKVMIIGGDGYCGWATALHLSNLGYEVAIVDSLIRRLFDEQLGTQTLTPIASLKNRVKKWKQLSGKQISVYVGDICDFEFLEDAFKSFDPQAVVHYGEQRSAPYSMMDRSRAVFTQHNNVIGTMNVLFAIKEFANDCHLVKLGTMGEYGTPNIDIEEGFITITHNGRTDTLPYPKQASSFYHLSKVHDSHNIAFACKAWKIRATDLNQGVVYGVSTPETSLDVELINRLDYDGVFGTALNRFCVQAAVGHPLTVYGKGGQTRGYLDIRDTVQCIELAIANPAKPGEFRVFNQFTEQFSVNDLARVVTQAGEKLGIEVKAINVPNPRVEAEEHYYNAKHTKLGELGLQPHLLSDALLDSLLNFAVIYKDRVDMAQIMPTVSWKKAGVKPVTVATSL</sequence>
<name>A0A9D4UBT0_ADICA</name>
<dbReference type="EMBL" id="JABFUD020000019">
    <property type="protein sequence ID" value="KAI5064722.1"/>
    <property type="molecule type" value="Genomic_DNA"/>
</dbReference>
<dbReference type="AlphaFoldDB" id="A0A9D4UBT0"/>
<dbReference type="Gene3D" id="3.90.25.10">
    <property type="entry name" value="UDP-galactose 4-epimerase, domain 1"/>
    <property type="match status" value="1"/>
</dbReference>
<dbReference type="Pfam" id="PF01370">
    <property type="entry name" value="Epimerase"/>
    <property type="match status" value="1"/>
</dbReference>
<evidence type="ECO:0000313" key="4">
    <source>
        <dbReference type="Proteomes" id="UP000886520"/>
    </source>
</evidence>
<dbReference type="Gene3D" id="3.40.50.720">
    <property type="entry name" value="NAD(P)-binding Rossmann-like Domain"/>
    <property type="match status" value="1"/>
</dbReference>
<dbReference type="Proteomes" id="UP000886520">
    <property type="component" value="Chromosome 19"/>
</dbReference>
<evidence type="ECO:0000256" key="1">
    <source>
        <dbReference type="ARBA" id="ARBA00007637"/>
    </source>
</evidence>
<keyword evidence="4" id="KW-1185">Reference proteome</keyword>
<reference evidence="3" key="1">
    <citation type="submission" date="2021-01" db="EMBL/GenBank/DDBJ databases">
        <title>Adiantum capillus-veneris genome.</title>
        <authorList>
            <person name="Fang Y."/>
            <person name="Liao Q."/>
        </authorList>
    </citation>
    <scope>NUCLEOTIDE SEQUENCE</scope>
    <source>
        <strain evidence="3">H3</strain>
        <tissue evidence="3">Leaf</tissue>
    </source>
</reference>
<dbReference type="InterPro" id="IPR036291">
    <property type="entry name" value="NAD(P)-bd_dom_sf"/>
</dbReference>
<evidence type="ECO:0000259" key="2">
    <source>
        <dbReference type="Pfam" id="PF01370"/>
    </source>
</evidence>
<comment type="caution">
    <text evidence="3">The sequence shown here is derived from an EMBL/GenBank/DDBJ whole genome shotgun (WGS) entry which is preliminary data.</text>
</comment>
<dbReference type="PANTHER" id="PTHR43000">
    <property type="entry name" value="DTDP-D-GLUCOSE 4,6-DEHYDRATASE-RELATED"/>
    <property type="match status" value="1"/>
</dbReference>
<feature type="domain" description="NAD-dependent epimerase/dehydratase" evidence="2">
    <location>
        <begin position="89"/>
        <end position="377"/>
    </location>
</feature>
<proteinExistence type="inferred from homology"/>
<dbReference type="InterPro" id="IPR001509">
    <property type="entry name" value="Epimerase_deHydtase"/>
</dbReference>
<dbReference type="OrthoDB" id="494308at2759"/>
<organism evidence="3 4">
    <name type="scientific">Adiantum capillus-veneris</name>
    <name type="common">Maidenhair fern</name>
    <dbReference type="NCBI Taxonomy" id="13818"/>
    <lineage>
        <taxon>Eukaryota</taxon>
        <taxon>Viridiplantae</taxon>
        <taxon>Streptophyta</taxon>
        <taxon>Embryophyta</taxon>
        <taxon>Tracheophyta</taxon>
        <taxon>Polypodiopsida</taxon>
        <taxon>Polypodiidae</taxon>
        <taxon>Polypodiales</taxon>
        <taxon>Pteridineae</taxon>
        <taxon>Pteridaceae</taxon>
        <taxon>Vittarioideae</taxon>
        <taxon>Adiantum</taxon>
    </lineage>
</organism>
<evidence type="ECO:0000313" key="3">
    <source>
        <dbReference type="EMBL" id="KAI5064722.1"/>
    </source>
</evidence>
<gene>
    <name evidence="3" type="ORF">GOP47_0019417</name>
</gene>
<dbReference type="CDD" id="cd05255">
    <property type="entry name" value="SQD1_like_SDR_e"/>
    <property type="match status" value="1"/>
</dbReference>
<dbReference type="SUPFAM" id="SSF51735">
    <property type="entry name" value="NAD(P)-binding Rossmann-fold domains"/>
    <property type="match status" value="1"/>
</dbReference>